<organism evidence="2 3">
    <name type="scientific">Paracoccidioides brasiliensis</name>
    <dbReference type="NCBI Taxonomy" id="121759"/>
    <lineage>
        <taxon>Eukaryota</taxon>
        <taxon>Fungi</taxon>
        <taxon>Dikarya</taxon>
        <taxon>Ascomycota</taxon>
        <taxon>Pezizomycotina</taxon>
        <taxon>Eurotiomycetes</taxon>
        <taxon>Eurotiomycetidae</taxon>
        <taxon>Onygenales</taxon>
        <taxon>Ajellomycetaceae</taxon>
        <taxon>Paracoccidioides</taxon>
    </lineage>
</organism>
<feature type="region of interest" description="Disordered" evidence="1">
    <location>
        <begin position="71"/>
        <end position="230"/>
    </location>
</feature>
<dbReference type="VEuPathDB" id="FungiDB:PADG_02440"/>
<feature type="compositionally biased region" description="Low complexity" evidence="1">
    <location>
        <begin position="118"/>
        <end position="134"/>
    </location>
</feature>
<dbReference type="EMBL" id="LZYO01000047">
    <property type="protein sequence ID" value="ODH39828.1"/>
    <property type="molecule type" value="Genomic_DNA"/>
</dbReference>
<reference evidence="2 3" key="1">
    <citation type="submission" date="2016-06" db="EMBL/GenBank/DDBJ databases">
        <authorList>
            <person name="Kjaerup R.B."/>
            <person name="Dalgaard T.S."/>
            <person name="Juul-Madsen H.R."/>
        </authorList>
    </citation>
    <scope>NUCLEOTIDE SEQUENCE [LARGE SCALE GENOMIC DNA]</scope>
    <source>
        <strain evidence="2 3">Pb300</strain>
    </source>
</reference>
<evidence type="ECO:0000313" key="2">
    <source>
        <dbReference type="EMBL" id="ODH39828.1"/>
    </source>
</evidence>
<feature type="compositionally biased region" description="Polar residues" evidence="1">
    <location>
        <begin position="190"/>
        <end position="208"/>
    </location>
</feature>
<dbReference type="VEuPathDB" id="FungiDB:PABG_00048"/>
<evidence type="ECO:0000313" key="3">
    <source>
        <dbReference type="Proteomes" id="UP000242814"/>
    </source>
</evidence>
<sequence>MQRIDDRLTRHDLKLSSSEALLSRRYRRSITEGMDPSELSIVTVQLSAFEGKQVPSRSGSPQTTTIRFADSLPIRRPDKQRTRLENPYAPPAHHHNQHPHVQSMIVRKSRSFVPVSNPTSPSSKIMTPSSSGSPKPLTPYSQEPTKVRTDQMSRLNKPTPALPAASNSSSSTSSARSASNSSRNSSTSTQQTELLITTEMPSEPSTMKPNAPVPTPEGNRPASQKQPRLKKNLIPPLTKVHFSCYQSHRYFAASNNSVYPVPCMTCLKEDQLLRWRCTFCCLRICRECMQTIQKCKRRSLKELMDCLVRALEAAGDLRSGILLFSAVKTLTVAKTSSHSLRRQTESSCHRMERKQGVEDSRLLGMPKVKPKLLVFIIPTSSFLIHVSYIADRITINFSLVARTSTSNLSAPSKYQIVKKGWGDRKNFQHSYGLGMGVDDFEEGNAILDKMMEHDVENMKNGNN</sequence>
<feature type="compositionally biased region" description="Basic and acidic residues" evidence="1">
    <location>
        <begin position="73"/>
        <end position="84"/>
    </location>
</feature>
<dbReference type="VEuPathDB" id="FungiDB:PADG_02439"/>
<protein>
    <submittedName>
        <fullName evidence="2">Uncharacterized protein</fullName>
    </submittedName>
</protein>
<dbReference type="AlphaFoldDB" id="A0A1D2JKN9"/>
<dbReference type="VEuPathDB" id="FungiDB:PABG_00049"/>
<dbReference type="Proteomes" id="UP000242814">
    <property type="component" value="Unassembled WGS sequence"/>
</dbReference>
<feature type="compositionally biased region" description="Low complexity" evidence="1">
    <location>
        <begin position="164"/>
        <end position="189"/>
    </location>
</feature>
<proteinExistence type="predicted"/>
<name>A0A1D2JKN9_PARBR</name>
<gene>
    <name evidence="2" type="ORF">ACO22_01771</name>
</gene>
<accession>A0A1D2JKN9</accession>
<evidence type="ECO:0000256" key="1">
    <source>
        <dbReference type="SAM" id="MobiDB-lite"/>
    </source>
</evidence>
<comment type="caution">
    <text evidence="2">The sequence shown here is derived from an EMBL/GenBank/DDBJ whole genome shotgun (WGS) entry which is preliminary data.</text>
</comment>